<sequence length="379" mass="43939">MEVRFRGLRIEEQPSKPSEVVVEVTTHCNYRCVHCFRNYMKPSEFSHMDLELYRRLLDQLEEAGIRNITFTGWGEPLVHPHILEILGEAKKRGFRVLLNTNGALLSDYVDDLVKMGVDGVVVSVDSADPELYGRLRVGGAFNEVLNGVLRLVEVSEKLGKSPIIAFWFTLASYNCHDVLNLPLFAAKFRITRVFISHIIPFTREHEEAYSCLYSPERQNKFRKMIEKAIYGSINIQFRQPVKIVLPPTILGYERSCPFAEARTTYVRFDGGVAPCIHYAHSWRFSFRGVERRVEPVVFGNISEEKLLEIWRSEFYTKFRIRAALALMPSCLNCELAPYCSYTYSNESDCWVNMPTCSHCPYLHGYSRCPLQYYLFERYV</sequence>
<dbReference type="GO" id="GO:0003824">
    <property type="term" value="F:catalytic activity"/>
    <property type="evidence" value="ECO:0007669"/>
    <property type="project" value="InterPro"/>
</dbReference>
<keyword evidence="2" id="KW-0004">4Fe-4S</keyword>
<dbReference type="PROSITE" id="PS51918">
    <property type="entry name" value="RADICAL_SAM"/>
    <property type="match status" value="1"/>
</dbReference>
<keyword evidence="4" id="KW-0479">Metal-binding</keyword>
<keyword evidence="5" id="KW-0408">Iron</keyword>
<dbReference type="SFLD" id="SFLDG01387">
    <property type="entry name" value="BtrN-like_SPASM_domain_contain"/>
    <property type="match status" value="1"/>
</dbReference>
<dbReference type="AlphaFoldDB" id="A0A2R7Y782"/>
<reference evidence="8" key="2">
    <citation type="journal article" date="2018" name="Syst. Appl. Microbiol.">
        <title>A new symbiotic nanoarchaeote (Candidatus Nanoclepta minutus) and its host (Zestosphaera tikiterensis gen. nov., sp. nov.) from a New Zealand hot spring.</title>
        <authorList>
            <person name="St John E."/>
            <person name="Liu Y."/>
            <person name="Podar M."/>
            <person name="Stott M.B."/>
            <person name="Meneghin J."/>
            <person name="Chen Z."/>
            <person name="Lagutin K."/>
            <person name="Mitchell K."/>
            <person name="Reysenbach A.L."/>
        </authorList>
    </citation>
    <scope>NUCLEOTIDE SEQUENCE [LARGE SCALE GENOMIC DNA]</scope>
    <source>
        <strain evidence="8">NZ3</strain>
    </source>
</reference>
<keyword evidence="6" id="KW-0411">Iron-sulfur</keyword>
<dbReference type="SFLD" id="SFLDF00570">
    <property type="entry name" value="tungsten_cofactor_oxidoreducas"/>
    <property type="match status" value="1"/>
</dbReference>
<evidence type="ECO:0000313" key="9">
    <source>
        <dbReference type="Proteomes" id="UP000244093"/>
    </source>
</evidence>
<dbReference type="Pfam" id="PF13186">
    <property type="entry name" value="SPASM"/>
    <property type="match status" value="1"/>
</dbReference>
<dbReference type="InterPro" id="IPR007197">
    <property type="entry name" value="rSAM"/>
</dbReference>
<dbReference type="GO" id="GO:0051539">
    <property type="term" value="F:4 iron, 4 sulfur cluster binding"/>
    <property type="evidence" value="ECO:0007669"/>
    <property type="project" value="UniProtKB-KW"/>
</dbReference>
<evidence type="ECO:0000313" key="8">
    <source>
        <dbReference type="EMBL" id="PUA33391.1"/>
    </source>
</evidence>
<proteinExistence type="predicted"/>
<evidence type="ECO:0000256" key="2">
    <source>
        <dbReference type="ARBA" id="ARBA00022485"/>
    </source>
</evidence>
<dbReference type="SFLD" id="SFLDG01067">
    <property type="entry name" value="SPASM/twitch_domain_containing"/>
    <property type="match status" value="1"/>
</dbReference>
<dbReference type="CDD" id="cd01335">
    <property type="entry name" value="Radical_SAM"/>
    <property type="match status" value="1"/>
</dbReference>
<dbReference type="Gene3D" id="3.20.20.70">
    <property type="entry name" value="Aldolase class I"/>
    <property type="match status" value="1"/>
</dbReference>
<reference evidence="8" key="1">
    <citation type="submission" date="2017-04" db="EMBL/GenBank/DDBJ databases">
        <authorList>
            <person name="Afonso C.L."/>
            <person name="Miller P.J."/>
            <person name="Scott M.A."/>
            <person name="Spackman E."/>
            <person name="Goraichik I."/>
            <person name="Dimitrov K.M."/>
            <person name="Suarez D.L."/>
            <person name="Swayne D.E."/>
        </authorList>
    </citation>
    <scope>NUCLEOTIDE SEQUENCE</scope>
    <source>
        <strain evidence="8">NZ3</strain>
    </source>
</reference>
<dbReference type="InterPro" id="IPR017200">
    <property type="entry name" value="PqqE-like"/>
</dbReference>
<organism evidence="8 9">
    <name type="scientific">Zestosphaera tikiterensis</name>
    <dbReference type="NCBI Taxonomy" id="1973259"/>
    <lineage>
        <taxon>Archaea</taxon>
        <taxon>Thermoproteota</taxon>
        <taxon>Thermoprotei</taxon>
        <taxon>Desulfurococcales</taxon>
        <taxon>Desulfurococcaceae</taxon>
        <taxon>Zestosphaera</taxon>
    </lineage>
</organism>
<dbReference type="SMART" id="SM00729">
    <property type="entry name" value="Elp3"/>
    <property type="match status" value="1"/>
</dbReference>
<dbReference type="InterPro" id="IPR023885">
    <property type="entry name" value="4Fe4S-binding_SPASM_dom"/>
</dbReference>
<accession>A0A2R7Y782</accession>
<dbReference type="PANTHER" id="PTHR11228">
    <property type="entry name" value="RADICAL SAM DOMAIN PROTEIN"/>
    <property type="match status" value="1"/>
</dbReference>
<dbReference type="PANTHER" id="PTHR11228:SF34">
    <property type="entry name" value="TUNGSTEN-CONTAINING ALDEHYDE FERREDOXIN OXIDOREDUCTASE COFACTOR MODIFYING PROTEIN"/>
    <property type="match status" value="1"/>
</dbReference>
<dbReference type="InterPro" id="IPR006638">
    <property type="entry name" value="Elp3/MiaA/NifB-like_rSAM"/>
</dbReference>
<comment type="caution">
    <text evidence="8">The sequence shown here is derived from an EMBL/GenBank/DDBJ whole genome shotgun (WGS) entry which is preliminary data.</text>
</comment>
<feature type="domain" description="Radical SAM core" evidence="7">
    <location>
        <begin position="14"/>
        <end position="234"/>
    </location>
</feature>
<comment type="cofactor">
    <cofactor evidence="1">
        <name>[4Fe-4S] cluster</name>
        <dbReference type="ChEBI" id="CHEBI:49883"/>
    </cofactor>
</comment>
<evidence type="ECO:0000256" key="6">
    <source>
        <dbReference type="ARBA" id="ARBA00023014"/>
    </source>
</evidence>
<name>A0A2R7Y782_9CREN</name>
<dbReference type="InterPro" id="IPR013785">
    <property type="entry name" value="Aldolase_TIM"/>
</dbReference>
<keyword evidence="3" id="KW-0949">S-adenosyl-L-methionine</keyword>
<gene>
    <name evidence="8" type="ORF">B7O98_02920</name>
</gene>
<dbReference type="InterPro" id="IPR058240">
    <property type="entry name" value="rSAM_sf"/>
</dbReference>
<dbReference type="InterPro" id="IPR050377">
    <property type="entry name" value="Radical_SAM_PqqE_MftC-like"/>
</dbReference>
<evidence type="ECO:0000256" key="5">
    <source>
        <dbReference type="ARBA" id="ARBA00023004"/>
    </source>
</evidence>
<dbReference type="EMBL" id="NBVN01000002">
    <property type="protein sequence ID" value="PUA33391.1"/>
    <property type="molecule type" value="Genomic_DNA"/>
</dbReference>
<dbReference type="PIRSF" id="PIRSF037420">
    <property type="entry name" value="PQQ_syn_pqqE"/>
    <property type="match status" value="1"/>
</dbReference>
<dbReference type="GO" id="GO:0046872">
    <property type="term" value="F:metal ion binding"/>
    <property type="evidence" value="ECO:0007669"/>
    <property type="project" value="UniProtKB-KW"/>
</dbReference>
<dbReference type="Proteomes" id="UP000244093">
    <property type="component" value="Unassembled WGS sequence"/>
</dbReference>
<dbReference type="CDD" id="cd21121">
    <property type="entry name" value="SPASM_Cmo-like"/>
    <property type="match status" value="1"/>
</dbReference>
<evidence type="ECO:0000256" key="3">
    <source>
        <dbReference type="ARBA" id="ARBA00022691"/>
    </source>
</evidence>
<protein>
    <recommendedName>
        <fullName evidence="7">Radical SAM core domain-containing protein</fullName>
    </recommendedName>
</protein>
<evidence type="ECO:0000256" key="1">
    <source>
        <dbReference type="ARBA" id="ARBA00001966"/>
    </source>
</evidence>
<evidence type="ECO:0000256" key="4">
    <source>
        <dbReference type="ARBA" id="ARBA00022723"/>
    </source>
</evidence>
<dbReference type="Pfam" id="PF04055">
    <property type="entry name" value="Radical_SAM"/>
    <property type="match status" value="1"/>
</dbReference>
<dbReference type="SFLD" id="SFLDS00029">
    <property type="entry name" value="Radical_SAM"/>
    <property type="match status" value="1"/>
</dbReference>
<dbReference type="InterPro" id="IPR034391">
    <property type="entry name" value="AdoMet-like_SPASM_containing"/>
</dbReference>
<evidence type="ECO:0000259" key="7">
    <source>
        <dbReference type="PROSITE" id="PS51918"/>
    </source>
</evidence>
<dbReference type="SUPFAM" id="SSF102114">
    <property type="entry name" value="Radical SAM enzymes"/>
    <property type="match status" value="1"/>
</dbReference>
<dbReference type="InterPro" id="IPR027604">
    <property type="entry name" value="W_rSAM_matur"/>
</dbReference>